<dbReference type="EMBL" id="JABXBU010000015">
    <property type="protein sequence ID" value="KAF8787326.1"/>
    <property type="molecule type" value="Genomic_DNA"/>
</dbReference>
<dbReference type="GO" id="GO:0008289">
    <property type="term" value="F:lipid binding"/>
    <property type="evidence" value="ECO:0007669"/>
    <property type="project" value="InterPro"/>
</dbReference>
<dbReference type="GO" id="GO:0042157">
    <property type="term" value="P:lipoprotein metabolic process"/>
    <property type="evidence" value="ECO:0007669"/>
    <property type="project" value="TreeGrafter"/>
</dbReference>
<dbReference type="Proteomes" id="UP000807504">
    <property type="component" value="Unassembled WGS sequence"/>
</dbReference>
<keyword evidence="2" id="KW-0813">Transport</keyword>
<reference evidence="8" key="2">
    <citation type="submission" date="2020-06" db="EMBL/GenBank/DDBJ databases">
        <authorList>
            <person name="Sheffer M."/>
        </authorList>
    </citation>
    <scope>NUCLEOTIDE SEQUENCE</scope>
</reference>
<evidence type="ECO:0000256" key="6">
    <source>
        <dbReference type="SAM" id="SignalP"/>
    </source>
</evidence>
<dbReference type="Gene3D" id="1.25.10.20">
    <property type="entry name" value="Vitellinogen, superhelical"/>
    <property type="match status" value="1"/>
</dbReference>
<evidence type="ECO:0000256" key="3">
    <source>
        <dbReference type="ARBA" id="ARBA00022729"/>
    </source>
</evidence>
<keyword evidence="3 6" id="KW-0732">Signal</keyword>
<comment type="subcellular location">
    <subcellularLocation>
        <location evidence="1">Endoplasmic reticulum</location>
    </subcellularLocation>
</comment>
<dbReference type="PANTHER" id="PTHR13024:SF0">
    <property type="entry name" value="MICROSOMAL TRIACYLGLYCEROL TRANSFER PROTEIN"/>
    <property type="match status" value="1"/>
</dbReference>
<sequence length="893" mass="99148">MWITLLLIASIIGYSQSLPAPVPSLHYETGITYKYSYQFTVLLNEDSNLTSRAASIGRNVGYQVSSEFLLSSIWESPENSNEKLIKLELLKPTLLVSSNMQSTEGDPHWSKLDNLSYPPIYIHWNDGNVKKVYVLPDSQDMINIKKGIASLLQLRMSDAQVKEADVAGLCDVRYKVHGTTIKKRKTNCERNYFHQNNLGAKQLLRPTLTASSDMIIELNPQESVIQSIKGREEVRMTLNLWKQAAVYVKSKIHLNFVEHYGKHAILKGKNVGVVLNFIAEEMGSKLKGETLEASLNGDFCPNCMPVSQLTTEFGSNLLPDYLGELKSAGGFLKFLESVRRASKKEILMMFKDSNGPILTQILDVLAAAQTNDALDVAFELIDFESKDIGIAERFLLCLATTPNPSETTIAKTMKLLNKNFKNVKLKASLMITLSSLVRTYCTSNATNVNALIVQNVNQILVRGLQGCQDAACIINHLLALRNIALPQNLPLLVEFVKKGGILGLMALEAMKDIGEQHFTQEINQVLFRVYNQFWPHQESAARVLAAELLMKSSPTAETIGEIIASLPNDDQSEIVTLVVKKLYTSMQESAAVRSCVMDLLKNSTFGNYYNLAHNGSSSSVINELQATHDANITYGINVEMRQTGMLKRTSFDLNLLGNGENTHLMSMSLFVEGFGLTDEELKENPQEHSAGMQLSVLGVHLRPYIFFTGTGELMSLIWSGAGNNPTPAVQGNFLIIDQTHSVVLQNGINVDLNLKGALSTDVSGSVEVSMWNKNAHAVVKNKGALLVNGFCRVDTSFVESHVDFAMGGNSVLDMVVDLDFAQKPMAICLQMEQPSYSFRHNVRKTETIPGSKLLIKTLKRRTMYFPGKSFNLFKSNSDSCRAMLQPKKHKSFW</sequence>
<proteinExistence type="predicted"/>
<dbReference type="Pfam" id="PF19444">
    <property type="entry name" value="MTP_lip_bd"/>
    <property type="match status" value="1"/>
</dbReference>
<dbReference type="SMART" id="SM00638">
    <property type="entry name" value="LPD_N"/>
    <property type="match status" value="1"/>
</dbReference>
<dbReference type="SUPFAM" id="SSF56968">
    <property type="entry name" value="Lipovitellin-phosvitin complex, beta-sheet shell regions"/>
    <property type="match status" value="1"/>
</dbReference>
<reference evidence="8" key="1">
    <citation type="journal article" date="2020" name="bioRxiv">
        <title>Chromosome-level reference genome of the European wasp spider Argiope bruennichi: a resource for studies on range expansion and evolutionary adaptation.</title>
        <authorList>
            <person name="Sheffer M.M."/>
            <person name="Hoppe A."/>
            <person name="Krehenwinkel H."/>
            <person name="Uhl G."/>
            <person name="Kuss A.W."/>
            <person name="Jensen L."/>
            <person name="Jensen C."/>
            <person name="Gillespie R.G."/>
            <person name="Hoff K.J."/>
            <person name="Prost S."/>
        </authorList>
    </citation>
    <scope>NUCLEOTIDE SEQUENCE</scope>
</reference>
<name>A0A8T0F807_ARGBR</name>
<dbReference type="PANTHER" id="PTHR13024">
    <property type="entry name" value="MICROSOMAL TRIGLYCERIDE TRANSFER PROTEIN, LARGE SUBUNIT"/>
    <property type="match status" value="1"/>
</dbReference>
<dbReference type="InterPro" id="IPR001747">
    <property type="entry name" value="Vitellogenin_N"/>
</dbReference>
<gene>
    <name evidence="8" type="ORF">HNY73_008941</name>
</gene>
<dbReference type="Gene3D" id="2.30.230.10">
    <property type="entry name" value="Lipovitellin, beta-sheet shell regions, chain A"/>
    <property type="match status" value="1"/>
</dbReference>
<evidence type="ECO:0000259" key="7">
    <source>
        <dbReference type="PROSITE" id="PS51211"/>
    </source>
</evidence>
<dbReference type="GO" id="GO:0005794">
    <property type="term" value="C:Golgi apparatus"/>
    <property type="evidence" value="ECO:0007669"/>
    <property type="project" value="TreeGrafter"/>
</dbReference>
<evidence type="ECO:0000256" key="4">
    <source>
        <dbReference type="ARBA" id="ARBA00022824"/>
    </source>
</evidence>
<dbReference type="AlphaFoldDB" id="A0A8T0F807"/>
<organism evidence="8 9">
    <name type="scientific">Argiope bruennichi</name>
    <name type="common">Wasp spider</name>
    <name type="synonym">Aranea bruennichi</name>
    <dbReference type="NCBI Taxonomy" id="94029"/>
    <lineage>
        <taxon>Eukaryota</taxon>
        <taxon>Metazoa</taxon>
        <taxon>Ecdysozoa</taxon>
        <taxon>Arthropoda</taxon>
        <taxon>Chelicerata</taxon>
        <taxon>Arachnida</taxon>
        <taxon>Araneae</taxon>
        <taxon>Araneomorphae</taxon>
        <taxon>Entelegynae</taxon>
        <taxon>Araneoidea</taxon>
        <taxon>Araneidae</taxon>
        <taxon>Argiope</taxon>
    </lineage>
</organism>
<dbReference type="InterPro" id="IPR011030">
    <property type="entry name" value="Lipovitellin_superhlx_dom"/>
</dbReference>
<dbReference type="InterPro" id="IPR045811">
    <property type="entry name" value="MTP_lip-bd"/>
</dbReference>
<evidence type="ECO:0000256" key="2">
    <source>
        <dbReference type="ARBA" id="ARBA00022448"/>
    </source>
</evidence>
<dbReference type="InterPro" id="IPR015816">
    <property type="entry name" value="Vitellinogen_b-sht_N"/>
</dbReference>
<evidence type="ECO:0000313" key="9">
    <source>
        <dbReference type="Proteomes" id="UP000807504"/>
    </source>
</evidence>
<comment type="caution">
    <text evidence="5">Lacks conserved residue(s) required for the propagation of feature annotation.</text>
</comment>
<evidence type="ECO:0000256" key="5">
    <source>
        <dbReference type="PROSITE-ProRule" id="PRU00557"/>
    </source>
</evidence>
<dbReference type="GO" id="GO:0016323">
    <property type="term" value="C:basolateral plasma membrane"/>
    <property type="evidence" value="ECO:0007669"/>
    <property type="project" value="TreeGrafter"/>
</dbReference>
<accession>A0A8T0F807</accession>
<dbReference type="InterPro" id="IPR015819">
    <property type="entry name" value="Lipid_transp_b-sht_shell"/>
</dbReference>
<dbReference type="GO" id="GO:0005783">
    <property type="term" value="C:endoplasmic reticulum"/>
    <property type="evidence" value="ECO:0007669"/>
    <property type="project" value="UniProtKB-SubCell"/>
</dbReference>
<keyword evidence="9" id="KW-1185">Reference proteome</keyword>
<feature type="chain" id="PRO_5035811573" evidence="6">
    <location>
        <begin position="18"/>
        <end position="893"/>
    </location>
</feature>
<dbReference type="SUPFAM" id="SSF48431">
    <property type="entry name" value="Lipovitellin-phosvitin complex, superhelical domain"/>
    <property type="match status" value="1"/>
</dbReference>
<feature type="domain" description="Vitellogenin" evidence="7">
    <location>
        <begin position="27"/>
        <end position="667"/>
    </location>
</feature>
<evidence type="ECO:0000313" key="8">
    <source>
        <dbReference type="EMBL" id="KAF8787326.1"/>
    </source>
</evidence>
<feature type="signal peptide" evidence="6">
    <location>
        <begin position="1"/>
        <end position="17"/>
    </location>
</feature>
<protein>
    <submittedName>
        <fullName evidence="8">Microsomal triglyceride transfer protein like</fullName>
    </submittedName>
</protein>
<dbReference type="InterPro" id="IPR039988">
    <property type="entry name" value="MTTP"/>
</dbReference>
<dbReference type="Pfam" id="PF01347">
    <property type="entry name" value="Vitellogenin_N"/>
    <property type="match status" value="1"/>
</dbReference>
<dbReference type="PROSITE" id="PS51211">
    <property type="entry name" value="VITELLOGENIN"/>
    <property type="match status" value="1"/>
</dbReference>
<keyword evidence="4" id="KW-0256">Endoplasmic reticulum</keyword>
<comment type="caution">
    <text evidence="8">The sequence shown here is derived from an EMBL/GenBank/DDBJ whole genome shotgun (WGS) entry which is preliminary data.</text>
</comment>
<evidence type="ECO:0000256" key="1">
    <source>
        <dbReference type="ARBA" id="ARBA00004240"/>
    </source>
</evidence>
<dbReference type="GO" id="GO:0005548">
    <property type="term" value="F:phospholipid transporter activity"/>
    <property type="evidence" value="ECO:0007669"/>
    <property type="project" value="InterPro"/>
</dbReference>